<dbReference type="PANTHER" id="PTHR47823:SF9">
    <property type="entry name" value="CHROMOSOME UNDETERMINED SCAFFOLD_10, WHOLE GENOME SHOTGUN SEQUENCE"/>
    <property type="match status" value="1"/>
</dbReference>
<dbReference type="GO" id="GO:0005216">
    <property type="term" value="F:monoatomic ion channel activity"/>
    <property type="evidence" value="ECO:0007669"/>
    <property type="project" value="InterPro"/>
</dbReference>
<comment type="caution">
    <text evidence="7">The sequence shown here is derived from an EMBL/GenBank/DDBJ whole genome shotgun (WGS) entry which is preliminary data.</text>
</comment>
<feature type="transmembrane region" description="Helical" evidence="5">
    <location>
        <begin position="114"/>
        <end position="139"/>
    </location>
</feature>
<evidence type="ECO:0000256" key="1">
    <source>
        <dbReference type="ARBA" id="ARBA00004141"/>
    </source>
</evidence>
<evidence type="ECO:0000256" key="4">
    <source>
        <dbReference type="ARBA" id="ARBA00023136"/>
    </source>
</evidence>
<feature type="transmembrane region" description="Helical" evidence="5">
    <location>
        <begin position="333"/>
        <end position="357"/>
    </location>
</feature>
<protein>
    <recommendedName>
        <fullName evidence="6">Cyclic nucleotide-binding domain-containing protein</fullName>
    </recommendedName>
</protein>
<reference evidence="7" key="1">
    <citation type="submission" date="2021-01" db="EMBL/GenBank/DDBJ databases">
        <authorList>
            <consortium name="Genoscope - CEA"/>
            <person name="William W."/>
        </authorList>
    </citation>
    <scope>NUCLEOTIDE SEQUENCE</scope>
</reference>
<dbReference type="AlphaFoldDB" id="A0A8S1PCI1"/>
<accession>A0A8S1PCI1</accession>
<evidence type="ECO:0000259" key="6">
    <source>
        <dbReference type="PROSITE" id="PS50042"/>
    </source>
</evidence>
<evidence type="ECO:0000256" key="2">
    <source>
        <dbReference type="ARBA" id="ARBA00022692"/>
    </source>
</evidence>
<dbReference type="InterPro" id="IPR000595">
    <property type="entry name" value="cNMP-bd_dom"/>
</dbReference>
<dbReference type="CDD" id="cd00038">
    <property type="entry name" value="CAP_ED"/>
    <property type="match status" value="1"/>
</dbReference>
<dbReference type="Pfam" id="PF00520">
    <property type="entry name" value="Ion_trans"/>
    <property type="match status" value="1"/>
</dbReference>
<dbReference type="EMBL" id="CAJJDM010000115">
    <property type="protein sequence ID" value="CAD8100471.1"/>
    <property type="molecule type" value="Genomic_DNA"/>
</dbReference>
<dbReference type="FunFam" id="1.10.287.70:FF:000123">
    <property type="entry name" value="Potassium channel KAT3"/>
    <property type="match status" value="1"/>
</dbReference>
<feature type="domain" description="Cyclic nucleotide-binding" evidence="6">
    <location>
        <begin position="438"/>
        <end position="548"/>
    </location>
</feature>
<keyword evidence="4 5" id="KW-0472">Membrane</keyword>
<name>A0A8S1PCI1_PARPR</name>
<proteinExistence type="predicted"/>
<sequence length="688" mass="80620">MKEQKHDPKVALKVLNFFLRGKGQGTIIPEHQAMSPEEIKTIFHRAFIRLRAIYLLNKLSQEIIMYGTSSNLFDLSTRDRPALQKYLFPLNKSTEHKDQSPQFPIIHPDSYIKFVWNLIFTVIILYTSIILPFRISFYVHKEESYWQQIDIVTDVLFWIDLLINMISGYYDEEGKLVVQKRAVILKYLKGWFLLDLISCLPLTYMIDSSNSNDGQEIKLVKLAKLPRLYKLTGLIKLSKQFRITGNDFFQFNYGMTRLTSLFLSVILVIHLSSCVWHYVAAYNDYEINSWVYQNDLSNSSIQTKYIAGMYYAFTTLTTVGYGDIHAYSPQEKIVTIILMILGVLFYSTIIGLLSSVLSQIDYKAHILNQKKAIMSEFCLEKKISRQLRDCLKETLEYNFSKNGFVWANDTKIFQDIPMNLRYDIMMSMHNGVFGHQALFQLVEDKAFVVHVVPLLKPLFMLESEIIWEEKSNPDAIYLIDIGRVNFKTNFIVQATTNQLKSFSFKSMISGSYFGEIEIFFHTTREYIVQCESNCEFYYLTLQAFENEIYDDFPHMMDKMRKIAEDRRKKNLETIEQLQQFILDETTKPEARISNKKKTILLKEYQSDSQSNINDIAQRQNASKQNRSKHEAALLELRKKDLNQNHDHSKTLFQQRNPFSQKSIQINQKKQKLQELVQIAEEISDLLEE</sequence>
<comment type="subcellular location">
    <subcellularLocation>
        <location evidence="1">Membrane</location>
        <topology evidence="1">Multi-pass membrane protein</topology>
    </subcellularLocation>
</comment>
<dbReference type="InterPro" id="IPR005821">
    <property type="entry name" value="Ion_trans_dom"/>
</dbReference>
<evidence type="ECO:0000256" key="5">
    <source>
        <dbReference type="SAM" id="Phobius"/>
    </source>
</evidence>
<evidence type="ECO:0000313" key="7">
    <source>
        <dbReference type="EMBL" id="CAD8100471.1"/>
    </source>
</evidence>
<gene>
    <name evidence="7" type="ORF">PPRIM_AZ9-3.1.T1120132</name>
</gene>
<keyword evidence="8" id="KW-1185">Reference proteome</keyword>
<organism evidence="7 8">
    <name type="scientific">Paramecium primaurelia</name>
    <dbReference type="NCBI Taxonomy" id="5886"/>
    <lineage>
        <taxon>Eukaryota</taxon>
        <taxon>Sar</taxon>
        <taxon>Alveolata</taxon>
        <taxon>Ciliophora</taxon>
        <taxon>Intramacronucleata</taxon>
        <taxon>Oligohymenophorea</taxon>
        <taxon>Peniculida</taxon>
        <taxon>Parameciidae</taxon>
        <taxon>Paramecium</taxon>
    </lineage>
</organism>
<feature type="transmembrane region" description="Helical" evidence="5">
    <location>
        <begin position="301"/>
        <end position="321"/>
    </location>
</feature>
<evidence type="ECO:0000313" key="8">
    <source>
        <dbReference type="Proteomes" id="UP000688137"/>
    </source>
</evidence>
<evidence type="ECO:0000256" key="3">
    <source>
        <dbReference type="ARBA" id="ARBA00022989"/>
    </source>
</evidence>
<keyword evidence="3 5" id="KW-1133">Transmembrane helix</keyword>
<feature type="transmembrane region" description="Helical" evidence="5">
    <location>
        <begin position="151"/>
        <end position="170"/>
    </location>
</feature>
<dbReference type="PANTHER" id="PTHR47823">
    <property type="entry name" value="ION_TRANS DOMAIN-CONTAINING PROTEIN"/>
    <property type="match status" value="1"/>
</dbReference>
<feature type="transmembrane region" description="Helical" evidence="5">
    <location>
        <begin position="261"/>
        <end position="281"/>
    </location>
</feature>
<dbReference type="PROSITE" id="PS50042">
    <property type="entry name" value="CNMP_BINDING_3"/>
    <property type="match status" value="1"/>
</dbReference>
<dbReference type="GO" id="GO:0016020">
    <property type="term" value="C:membrane"/>
    <property type="evidence" value="ECO:0007669"/>
    <property type="project" value="UniProtKB-SubCell"/>
</dbReference>
<dbReference type="OMA" id="CESNCEF"/>
<dbReference type="Proteomes" id="UP000688137">
    <property type="component" value="Unassembled WGS sequence"/>
</dbReference>
<keyword evidence="2 5" id="KW-0812">Transmembrane</keyword>